<dbReference type="Proteomes" id="UP000291483">
    <property type="component" value="Unassembled WGS sequence"/>
</dbReference>
<dbReference type="Gene3D" id="3.40.630.30">
    <property type="match status" value="1"/>
</dbReference>
<dbReference type="AlphaFoldDB" id="A0A4Q8AK40"/>
<evidence type="ECO:0000259" key="1">
    <source>
        <dbReference type="Pfam" id="PF13302"/>
    </source>
</evidence>
<keyword evidence="2" id="KW-0808">Transferase</keyword>
<comment type="caution">
    <text evidence="2">The sequence shown here is derived from an EMBL/GenBank/DDBJ whole genome shotgun (WGS) entry which is preliminary data.</text>
</comment>
<dbReference type="EMBL" id="SHLC01000001">
    <property type="protein sequence ID" value="RZU64758.1"/>
    <property type="molecule type" value="Genomic_DNA"/>
</dbReference>
<dbReference type="PANTHER" id="PTHR43610:SF1">
    <property type="entry name" value="N-ACETYLTRANSFERASE DOMAIN-CONTAINING PROTEIN"/>
    <property type="match status" value="1"/>
</dbReference>
<accession>A0A4Q8AK40</accession>
<gene>
    <name evidence="2" type="ORF">EV379_1065</name>
</gene>
<dbReference type="InterPro" id="IPR016181">
    <property type="entry name" value="Acyl_CoA_acyltransferase"/>
</dbReference>
<evidence type="ECO:0000313" key="3">
    <source>
        <dbReference type="Proteomes" id="UP000291483"/>
    </source>
</evidence>
<dbReference type="GO" id="GO:0016747">
    <property type="term" value="F:acyltransferase activity, transferring groups other than amino-acyl groups"/>
    <property type="evidence" value="ECO:0007669"/>
    <property type="project" value="InterPro"/>
</dbReference>
<dbReference type="SUPFAM" id="SSF55729">
    <property type="entry name" value="Acyl-CoA N-acyltransferases (Nat)"/>
    <property type="match status" value="1"/>
</dbReference>
<sequence length="228" mass="25568">MFQAQQDPRPHDTVWPELLWPVPTATVLVGNLVRLDMVDAAEDAAGLFHALDDDAVWAHVAGRPRSVEEYRQRIAASENRTRQQWTMRTLREHRGLPAGSVIGSTSYLDVQPGNAALEIGSTTYARSVWGGAVNPETKLLLLQYAFETLDAGRVQLKTDIRNERSQRAIERLGARYEGVLRRHMRRDDGTMRDTVMFSIVAEDWPAVRAGLRNRVDVALAAEQGRALN</sequence>
<dbReference type="PANTHER" id="PTHR43610">
    <property type="entry name" value="BLL6696 PROTEIN"/>
    <property type="match status" value="1"/>
</dbReference>
<dbReference type="InterPro" id="IPR000182">
    <property type="entry name" value="GNAT_dom"/>
</dbReference>
<feature type="domain" description="N-acetyltransferase" evidence="1">
    <location>
        <begin position="41"/>
        <end position="175"/>
    </location>
</feature>
<protein>
    <submittedName>
        <fullName evidence="2">RimJ/RimL family protein N-acetyltransferase</fullName>
    </submittedName>
</protein>
<organism evidence="2 3">
    <name type="scientific">Microterricola gilva</name>
    <dbReference type="NCBI Taxonomy" id="393267"/>
    <lineage>
        <taxon>Bacteria</taxon>
        <taxon>Bacillati</taxon>
        <taxon>Actinomycetota</taxon>
        <taxon>Actinomycetes</taxon>
        <taxon>Micrococcales</taxon>
        <taxon>Microbacteriaceae</taxon>
        <taxon>Microterricola</taxon>
    </lineage>
</organism>
<name>A0A4Q8AK40_9MICO</name>
<keyword evidence="3" id="KW-1185">Reference proteome</keyword>
<reference evidence="2 3" key="1">
    <citation type="submission" date="2019-02" db="EMBL/GenBank/DDBJ databases">
        <title>Sequencing the genomes of 1000 actinobacteria strains.</title>
        <authorList>
            <person name="Klenk H.-P."/>
        </authorList>
    </citation>
    <scope>NUCLEOTIDE SEQUENCE [LARGE SCALE GENOMIC DNA]</scope>
    <source>
        <strain evidence="2 3">DSM 18319</strain>
    </source>
</reference>
<dbReference type="Pfam" id="PF13302">
    <property type="entry name" value="Acetyltransf_3"/>
    <property type="match status" value="1"/>
</dbReference>
<proteinExistence type="predicted"/>
<evidence type="ECO:0000313" key="2">
    <source>
        <dbReference type="EMBL" id="RZU64758.1"/>
    </source>
</evidence>